<dbReference type="SMART" id="SM00052">
    <property type="entry name" value="EAL"/>
    <property type="match status" value="1"/>
</dbReference>
<dbReference type="PANTHER" id="PTHR33121:SF70">
    <property type="entry name" value="SIGNALING PROTEIN YKOW"/>
    <property type="match status" value="1"/>
</dbReference>
<reference evidence="1 2" key="1">
    <citation type="submission" date="2015-07" db="EMBL/GenBank/DDBJ databases">
        <authorList>
            <person name="Noorani M."/>
        </authorList>
    </citation>
    <scope>NUCLEOTIDE SEQUENCE [LARGE SCALE GENOMIC DNA]</scope>
    <source>
        <strain evidence="1 2">KCTC 42284</strain>
    </source>
</reference>
<evidence type="ECO:0000313" key="2">
    <source>
        <dbReference type="Proteomes" id="UP000066624"/>
    </source>
</evidence>
<dbReference type="InterPro" id="IPR001633">
    <property type="entry name" value="EAL_dom"/>
</dbReference>
<dbReference type="NCBIfam" id="TIGR00254">
    <property type="entry name" value="GGDEF"/>
    <property type="match status" value="1"/>
</dbReference>
<keyword evidence="2" id="KW-1185">Reference proteome</keyword>
<dbReference type="PROSITE" id="PS50887">
    <property type="entry name" value="GGDEF"/>
    <property type="match status" value="1"/>
</dbReference>
<organism evidence="1 2">
    <name type="scientific">Wenzhouxiangella marina</name>
    <dbReference type="NCBI Taxonomy" id="1579979"/>
    <lineage>
        <taxon>Bacteria</taxon>
        <taxon>Pseudomonadati</taxon>
        <taxon>Pseudomonadota</taxon>
        <taxon>Gammaproteobacteria</taxon>
        <taxon>Chromatiales</taxon>
        <taxon>Wenzhouxiangellaceae</taxon>
        <taxon>Wenzhouxiangella</taxon>
    </lineage>
</organism>
<accession>A0A0K0XYZ8</accession>
<protein>
    <submittedName>
        <fullName evidence="1">Uncharacterized protein</fullName>
    </submittedName>
</protein>
<dbReference type="CDD" id="cd01949">
    <property type="entry name" value="GGDEF"/>
    <property type="match status" value="1"/>
</dbReference>
<dbReference type="Proteomes" id="UP000066624">
    <property type="component" value="Chromosome"/>
</dbReference>
<dbReference type="Pfam" id="PF00990">
    <property type="entry name" value="GGDEF"/>
    <property type="match status" value="1"/>
</dbReference>
<dbReference type="RefSeq" id="WP_049726437.1">
    <property type="nucleotide sequence ID" value="NZ_CP012154.1"/>
</dbReference>
<dbReference type="Pfam" id="PF00563">
    <property type="entry name" value="EAL"/>
    <property type="match status" value="1"/>
</dbReference>
<sequence length="688" mass="77057">MPQLDLIIALQAGQSLFGLILALLLLAFLAEFKHSFLRHWAFSCLALAAYSGSAAGLMLLIHSGDFSPEHRLALSIFSQVAAYLHVVWLMVGTWEAVNERSIAARPQAVLIFLAIAIGVGTTLIYPFDAEAAWLRQTVRYTALHAVTGLAFVITSVMLWRSLHPYRMLSSRLTPLAFGGYGLYLLFLSGISFWMNFYTRMPDYVPYLGVVGFLLLILIGYSIIIWLLEIERRRSASAHQKAASAEKRLVHFRMHDAATGLPNRRQLQDQLSSEIRAAIDKHSRVAVVAIGIHRFNLVSQALGWTKTDNLIRRLAQRLREHSPANAILGRIGERDFLLIIPASGRREKTLQRIRKMLQSSATPLTEQGQELYLSLSGGVCFSPDDEIDAVALINMAQQAQMRAAEAGQTLMMHRETAGATHPHDLLNLERELRAGVQQQQFCLHFQPLVSLRERRITGFETLLRWNHPERGILTPGSFLQEAVRLGVLDELEDQILDQALSQVHEWQNELSLGPITASINLSAQRFQQPDLADKLARLCEQKKVNPSDLHLEITESTAMDDFEAGLNTISRLRELGCKVCLDDFGTGYSSLAHLRRLQVDYVKLDRSFITNIERDPQERDLTRAIVDLIHSLGMTVLAEGVETRQQLGYMIQCRVDVVQGFLLGRPAPAADYRGALERPNLVIEPESGG</sequence>
<gene>
    <name evidence="1" type="ORF">WM2015_2555</name>
</gene>
<dbReference type="EMBL" id="CP012154">
    <property type="protein sequence ID" value="AKS42913.1"/>
    <property type="molecule type" value="Genomic_DNA"/>
</dbReference>
<dbReference type="PANTHER" id="PTHR33121">
    <property type="entry name" value="CYCLIC DI-GMP PHOSPHODIESTERASE PDEF"/>
    <property type="match status" value="1"/>
</dbReference>
<dbReference type="InterPro" id="IPR000160">
    <property type="entry name" value="GGDEF_dom"/>
</dbReference>
<dbReference type="STRING" id="1579979.WM2015_2555"/>
<dbReference type="AlphaFoldDB" id="A0A0K0XYZ8"/>
<proteinExistence type="predicted"/>
<dbReference type="KEGG" id="wma:WM2015_2555"/>
<dbReference type="SMART" id="SM00267">
    <property type="entry name" value="GGDEF"/>
    <property type="match status" value="1"/>
</dbReference>
<dbReference type="PROSITE" id="PS50883">
    <property type="entry name" value="EAL"/>
    <property type="match status" value="1"/>
</dbReference>
<dbReference type="GO" id="GO:0071111">
    <property type="term" value="F:cyclic-guanylate-specific phosphodiesterase activity"/>
    <property type="evidence" value="ECO:0007669"/>
    <property type="project" value="InterPro"/>
</dbReference>
<dbReference type="InterPro" id="IPR035919">
    <property type="entry name" value="EAL_sf"/>
</dbReference>
<dbReference type="InterPro" id="IPR043128">
    <property type="entry name" value="Rev_trsase/Diguanyl_cyclase"/>
</dbReference>
<dbReference type="InterPro" id="IPR029787">
    <property type="entry name" value="Nucleotide_cyclase"/>
</dbReference>
<dbReference type="CDD" id="cd01948">
    <property type="entry name" value="EAL"/>
    <property type="match status" value="1"/>
</dbReference>
<dbReference type="Gene3D" id="3.20.20.450">
    <property type="entry name" value="EAL domain"/>
    <property type="match status" value="1"/>
</dbReference>
<dbReference type="Gene3D" id="3.30.70.270">
    <property type="match status" value="1"/>
</dbReference>
<name>A0A0K0XYZ8_9GAMM</name>
<dbReference type="SUPFAM" id="SSF55073">
    <property type="entry name" value="Nucleotide cyclase"/>
    <property type="match status" value="1"/>
</dbReference>
<evidence type="ECO:0000313" key="1">
    <source>
        <dbReference type="EMBL" id="AKS42913.1"/>
    </source>
</evidence>
<dbReference type="InterPro" id="IPR050706">
    <property type="entry name" value="Cyclic-di-GMP_PDE-like"/>
</dbReference>
<dbReference type="SUPFAM" id="SSF141868">
    <property type="entry name" value="EAL domain-like"/>
    <property type="match status" value="1"/>
</dbReference>
<dbReference type="OrthoDB" id="8553030at2"/>